<feature type="domain" description="Carbohydrate kinase FGGY N-terminal" evidence="4">
    <location>
        <begin position="14"/>
        <end position="258"/>
    </location>
</feature>
<evidence type="ECO:0000256" key="3">
    <source>
        <dbReference type="ARBA" id="ARBA00022777"/>
    </source>
</evidence>
<dbReference type="PIRSF" id="PIRSF000538">
    <property type="entry name" value="GlpK"/>
    <property type="match status" value="1"/>
</dbReference>
<dbReference type="EMBL" id="CP027569">
    <property type="protein sequence ID" value="AVO27933.1"/>
    <property type="molecule type" value="Genomic_DNA"/>
</dbReference>
<evidence type="ECO:0000313" key="6">
    <source>
        <dbReference type="EMBL" id="AVO27933.1"/>
    </source>
</evidence>
<dbReference type="InterPro" id="IPR018485">
    <property type="entry name" value="FGGY_C"/>
</dbReference>
<evidence type="ECO:0000256" key="2">
    <source>
        <dbReference type="ARBA" id="ARBA00022679"/>
    </source>
</evidence>
<dbReference type="InterPro" id="IPR050406">
    <property type="entry name" value="FGGY_Carb_Kinase"/>
</dbReference>
<dbReference type="GO" id="GO:0005975">
    <property type="term" value="P:carbohydrate metabolic process"/>
    <property type="evidence" value="ECO:0007669"/>
    <property type="project" value="InterPro"/>
</dbReference>
<organism evidence="6 7">
    <name type="scientific">Megasphaera elsdenii</name>
    <dbReference type="NCBI Taxonomy" id="907"/>
    <lineage>
        <taxon>Bacteria</taxon>
        <taxon>Bacillati</taxon>
        <taxon>Bacillota</taxon>
        <taxon>Negativicutes</taxon>
        <taxon>Veillonellales</taxon>
        <taxon>Veillonellaceae</taxon>
        <taxon>Megasphaera</taxon>
    </lineage>
</organism>
<dbReference type="Gene3D" id="3.30.420.40">
    <property type="match status" value="2"/>
</dbReference>
<dbReference type="SUPFAM" id="SSF53067">
    <property type="entry name" value="Actin-like ATPase domain"/>
    <property type="match status" value="2"/>
</dbReference>
<keyword evidence="2" id="KW-0808">Transferase</keyword>
<evidence type="ECO:0000259" key="4">
    <source>
        <dbReference type="Pfam" id="PF00370"/>
    </source>
</evidence>
<dbReference type="AlphaFoldDB" id="A0A2S0M920"/>
<accession>A0A2S0M920</accession>
<gene>
    <name evidence="6" type="ORF">C6Y28_10045</name>
</gene>
<sequence>MNTITPMDSANQEVWIGVDVGTTGVRAIAYTEDGTNVCSSEAFYPLLTPHPDWAEESPLQILEAVQEVISKTAAQLRYKNKELAGIALSTVMHSFAGLDEGKDPLMDMQTWADSRSASIVREMKKDEGLCRSFYERTGCPIHACYPLAKIIWLRQNQPELFRQMRYVGSLKDYLFYHLTGQWVIDKSAASTSGMYNERTLDWDDEILAYAGVTKDQLPPVVSTTYSQGLCEDAAKILRLPAGLPVVIGATDGVLVNVGIGAVEPGQLSGTIGTSGALRMLTRQPKTDPQMRTWCYNLTDDMWVAGGAINNGGMILRWVRDKICHYGGSALETLDIDPYDLMTMKAEHVDAGADGLICLPYFTGERAPYWNSELRGMFFGFSLNHSRSHMIRAVMEGICYSLNSVMAALKEFGDIKDIRVSGSFTKSKLWLQILSDVLNQPITLPDNSEGAAFGAAVLGFISSGKLKSIADTADLVHAKKIYTPIEENVAVYQQLYDIFVRLYHNLQGEFADIMAYQQKL</sequence>
<dbReference type="Pfam" id="PF00370">
    <property type="entry name" value="FGGY_N"/>
    <property type="match status" value="1"/>
</dbReference>
<dbReference type="Pfam" id="PF02782">
    <property type="entry name" value="FGGY_C"/>
    <property type="match status" value="1"/>
</dbReference>
<keyword evidence="3 6" id="KW-0418">Kinase</keyword>
<dbReference type="Proteomes" id="UP000238358">
    <property type="component" value="Chromosome"/>
</dbReference>
<evidence type="ECO:0000256" key="1">
    <source>
        <dbReference type="ARBA" id="ARBA00009156"/>
    </source>
</evidence>
<proteinExistence type="inferred from homology"/>
<dbReference type="CDD" id="cd07770">
    <property type="entry name" value="ASKHA_NBD_FGGY_GntK"/>
    <property type="match status" value="1"/>
</dbReference>
<dbReference type="OrthoDB" id="9805576at2"/>
<dbReference type="InterPro" id="IPR000577">
    <property type="entry name" value="Carb_kinase_FGGY"/>
</dbReference>
<dbReference type="InterPro" id="IPR018484">
    <property type="entry name" value="FGGY_N"/>
</dbReference>
<reference evidence="6 7" key="1">
    <citation type="journal article" date="2018" name="Genome Announc.">
        <title>Complete genomes of two Megasphaera elsdenii strains, NCIMB 702410 and ATCC 25940.</title>
        <authorList>
            <person name="Hatmaker E.A."/>
            <person name="O'Dell K."/>
            <person name="Riley L.A."/>
            <person name="Klingeman D.M."/>
            <person name="Guss A.M."/>
        </authorList>
    </citation>
    <scope>NUCLEOTIDE SEQUENCE [LARGE SCALE GENOMIC DNA]</scope>
    <source>
        <strain evidence="6 7">NCIMB702410</strain>
    </source>
</reference>
<dbReference type="PANTHER" id="PTHR43095:SF2">
    <property type="entry name" value="GLUCONOKINASE"/>
    <property type="match status" value="1"/>
</dbReference>
<evidence type="ECO:0000313" key="7">
    <source>
        <dbReference type="Proteomes" id="UP000238358"/>
    </source>
</evidence>
<dbReference type="GO" id="GO:0016301">
    <property type="term" value="F:kinase activity"/>
    <property type="evidence" value="ECO:0007669"/>
    <property type="project" value="UniProtKB-KW"/>
</dbReference>
<dbReference type="RefSeq" id="WP_027895629.1">
    <property type="nucleotide sequence ID" value="NZ_CP027569.1"/>
</dbReference>
<comment type="similarity">
    <text evidence="1">Belongs to the FGGY kinase family.</text>
</comment>
<name>A0A2S0M920_MEGEL</name>
<evidence type="ECO:0000259" key="5">
    <source>
        <dbReference type="Pfam" id="PF02782"/>
    </source>
</evidence>
<dbReference type="InterPro" id="IPR043129">
    <property type="entry name" value="ATPase_NBD"/>
</dbReference>
<dbReference type="PANTHER" id="PTHR43095">
    <property type="entry name" value="SUGAR KINASE"/>
    <property type="match status" value="1"/>
</dbReference>
<protein>
    <submittedName>
        <fullName evidence="6">Gluconate kinase</fullName>
    </submittedName>
</protein>
<feature type="domain" description="Carbohydrate kinase FGGY C-terminal" evidence="5">
    <location>
        <begin position="270"/>
        <end position="461"/>
    </location>
</feature>